<gene>
    <name evidence="1" type="ORF">AUJ77_00520</name>
</gene>
<comment type="caution">
    <text evidence="1">The sequence shown here is derived from an EMBL/GenBank/DDBJ whole genome shotgun (WGS) entry which is preliminary data.</text>
</comment>
<protein>
    <submittedName>
        <fullName evidence="1">Uncharacterized protein</fullName>
    </submittedName>
</protein>
<reference evidence="1 2" key="1">
    <citation type="journal article" date="2016" name="Environ. Microbiol.">
        <title>Genomic resolution of a cold subsurface aquifer community provides metabolic insights for novel microbes adapted to high CO concentrations.</title>
        <authorList>
            <person name="Probst A.J."/>
            <person name="Castelle C.J."/>
            <person name="Singh A."/>
            <person name="Brown C.T."/>
            <person name="Anantharaman K."/>
            <person name="Sharon I."/>
            <person name="Hug L.A."/>
            <person name="Burstein D."/>
            <person name="Emerson J.B."/>
            <person name="Thomas B.C."/>
            <person name="Banfield J.F."/>
        </authorList>
    </citation>
    <scope>NUCLEOTIDE SEQUENCE [LARGE SCALE GENOMIC DNA]</scope>
    <source>
        <strain evidence="1">CG1_02_43_90</strain>
    </source>
</reference>
<dbReference type="EMBL" id="MNVN01000005">
    <property type="protein sequence ID" value="OIO31172.1"/>
    <property type="molecule type" value="Genomic_DNA"/>
</dbReference>
<name>A0A1J4V1Y8_9BACT</name>
<accession>A0A1J4V1Y8</accession>
<proteinExistence type="predicted"/>
<dbReference type="STRING" id="1805281.AUJ77_00520"/>
<sequence>MNNIVLVSVGGPEAALSAMESVSIGQYLCGENLGDPATLFEVQETRIEAEEDDFLAVSSAQGLVEKPHRPRVFFQYYHLRGRKACLEEVLSLTRGRSVPRNEVAQRKYPQYYEGVRIH</sequence>
<evidence type="ECO:0000313" key="2">
    <source>
        <dbReference type="Proteomes" id="UP000181992"/>
    </source>
</evidence>
<dbReference type="AlphaFoldDB" id="A0A1J4V1Y8"/>
<dbReference type="Proteomes" id="UP000181992">
    <property type="component" value="Unassembled WGS sequence"/>
</dbReference>
<organism evidence="1 2">
    <name type="scientific">Candidatus Nomurabacteria bacterium CG1_02_43_90</name>
    <dbReference type="NCBI Taxonomy" id="1805281"/>
    <lineage>
        <taxon>Bacteria</taxon>
        <taxon>Candidatus Nomuraibacteriota</taxon>
    </lineage>
</organism>
<evidence type="ECO:0000313" key="1">
    <source>
        <dbReference type="EMBL" id="OIO31172.1"/>
    </source>
</evidence>